<dbReference type="STRING" id="44941.A0A397V5X9"/>
<dbReference type="InterPro" id="IPR044281">
    <property type="entry name" value="IMP4/RPF1"/>
</dbReference>
<dbReference type="EMBL" id="QKWP01000605">
    <property type="protein sequence ID" value="RIB17442.1"/>
    <property type="molecule type" value="Genomic_DNA"/>
</dbReference>
<comment type="caution">
    <text evidence="1">The sequence shown here is derived from an EMBL/GenBank/DDBJ whole genome shotgun (WGS) entry which is preliminary data.</text>
</comment>
<dbReference type="GO" id="GO:0034457">
    <property type="term" value="C:Mpp10 complex"/>
    <property type="evidence" value="ECO:0007669"/>
    <property type="project" value="TreeGrafter"/>
</dbReference>
<evidence type="ECO:0000313" key="2">
    <source>
        <dbReference type="Proteomes" id="UP000266673"/>
    </source>
</evidence>
<reference evidence="1 2" key="1">
    <citation type="submission" date="2018-06" db="EMBL/GenBank/DDBJ databases">
        <title>Comparative genomics reveals the genomic features of Rhizophagus irregularis, R. cerebriforme, R. diaphanum and Gigaspora rosea, and their symbiotic lifestyle signature.</title>
        <authorList>
            <person name="Morin E."/>
            <person name="San Clemente H."/>
            <person name="Chen E.C.H."/>
            <person name="De La Providencia I."/>
            <person name="Hainaut M."/>
            <person name="Kuo A."/>
            <person name="Kohler A."/>
            <person name="Murat C."/>
            <person name="Tang N."/>
            <person name="Roy S."/>
            <person name="Loubradou J."/>
            <person name="Henrissat B."/>
            <person name="Grigoriev I.V."/>
            <person name="Corradi N."/>
            <person name="Roux C."/>
            <person name="Martin F.M."/>
        </authorList>
    </citation>
    <scope>NUCLEOTIDE SEQUENCE [LARGE SCALE GENOMIC DNA]</scope>
    <source>
        <strain evidence="1 2">DAOM 194757</strain>
    </source>
</reference>
<dbReference type="GO" id="GO:0006364">
    <property type="term" value="P:rRNA processing"/>
    <property type="evidence" value="ECO:0007669"/>
    <property type="project" value="InterPro"/>
</dbReference>
<protein>
    <submittedName>
        <fullName evidence="1">Uncharacterized protein</fullName>
    </submittedName>
</protein>
<dbReference type="Gene3D" id="3.40.50.10480">
    <property type="entry name" value="Probable brix-domain ribosomal biogenesis protein"/>
    <property type="match status" value="1"/>
</dbReference>
<dbReference type="AlphaFoldDB" id="A0A397V5X9"/>
<sequence length="144" mass="16500">MLLKIWSTSARANEVTDLIILHEHSDEPELLYVIFPYGLTAYFSLHNFILHYDIQNKGAVSQAPCVCENNNKEVQLAEVGSRMLNGSYARIIEQRKSEITYRYIVYLLIVNESFLRNSMKLYEPLDLPLVLALLVVKPSSGRPI</sequence>
<dbReference type="GO" id="GO:0042134">
    <property type="term" value="F:rRNA primary transcript binding"/>
    <property type="evidence" value="ECO:0007669"/>
    <property type="project" value="InterPro"/>
</dbReference>
<keyword evidence="2" id="KW-1185">Reference proteome</keyword>
<name>A0A397V5X9_9GLOM</name>
<proteinExistence type="predicted"/>
<evidence type="ECO:0000313" key="1">
    <source>
        <dbReference type="EMBL" id="RIB17442.1"/>
    </source>
</evidence>
<accession>A0A397V5X9</accession>
<dbReference type="Proteomes" id="UP000266673">
    <property type="component" value="Unassembled WGS sequence"/>
</dbReference>
<dbReference type="GO" id="GO:0030515">
    <property type="term" value="F:snoRNA binding"/>
    <property type="evidence" value="ECO:0007669"/>
    <property type="project" value="TreeGrafter"/>
</dbReference>
<dbReference type="PANTHER" id="PTHR22734">
    <property type="entry name" value="U3 SMALL NUCLEOLAR RIBONUCLEOPROTEIN PROTEIN IMP4"/>
    <property type="match status" value="1"/>
</dbReference>
<gene>
    <name evidence="1" type="ORF">C2G38_2187299</name>
</gene>
<organism evidence="1 2">
    <name type="scientific">Gigaspora rosea</name>
    <dbReference type="NCBI Taxonomy" id="44941"/>
    <lineage>
        <taxon>Eukaryota</taxon>
        <taxon>Fungi</taxon>
        <taxon>Fungi incertae sedis</taxon>
        <taxon>Mucoromycota</taxon>
        <taxon>Glomeromycotina</taxon>
        <taxon>Glomeromycetes</taxon>
        <taxon>Diversisporales</taxon>
        <taxon>Gigasporaceae</taxon>
        <taxon>Gigaspora</taxon>
    </lineage>
</organism>
<dbReference type="GO" id="GO:0032040">
    <property type="term" value="C:small-subunit processome"/>
    <property type="evidence" value="ECO:0007669"/>
    <property type="project" value="TreeGrafter"/>
</dbReference>
<dbReference type="OrthoDB" id="10253204at2759"/>
<dbReference type="PANTHER" id="PTHR22734:SF2">
    <property type="entry name" value="U3 SMALL NUCLEOLAR RIBONUCLEOPROTEIN PROTEIN IMP4"/>
    <property type="match status" value="1"/>
</dbReference>
<dbReference type="SUPFAM" id="SSF52954">
    <property type="entry name" value="Class II aaRS ABD-related"/>
    <property type="match status" value="1"/>
</dbReference>